<feature type="domain" description="Metallo-beta-lactamase" evidence="2">
    <location>
        <begin position="47"/>
        <end position="232"/>
    </location>
</feature>
<dbReference type="PANTHER" id="PTHR42951:SF14">
    <property type="entry name" value="METALLO-BETA-LACTAMASE SUPERFAMILY PROTEIN"/>
    <property type="match status" value="1"/>
</dbReference>
<organism evidence="3 4">
    <name type="scientific">Pseudomonas syringae pv. primulae</name>
    <dbReference type="NCBI Taxonomy" id="251707"/>
    <lineage>
        <taxon>Bacteria</taxon>
        <taxon>Pseudomonadati</taxon>
        <taxon>Pseudomonadota</taxon>
        <taxon>Gammaproteobacteria</taxon>
        <taxon>Pseudomonadales</taxon>
        <taxon>Pseudomonadaceae</taxon>
        <taxon>Pseudomonas</taxon>
    </lineage>
</organism>
<dbReference type="Proteomes" id="UP000050562">
    <property type="component" value="Unassembled WGS sequence"/>
</dbReference>
<reference evidence="3 4" key="1">
    <citation type="submission" date="2015-09" db="EMBL/GenBank/DDBJ databases">
        <title>Genome announcement of multiple Pseudomonas syringae strains.</title>
        <authorList>
            <person name="Thakur S."/>
            <person name="Wang P.W."/>
            <person name="Gong Y."/>
            <person name="Weir B.S."/>
            <person name="Guttman D.S."/>
        </authorList>
    </citation>
    <scope>NUCLEOTIDE SEQUENCE [LARGE SCALE GENOMIC DNA]</scope>
    <source>
        <strain evidence="3 4">ICMP3956</strain>
    </source>
</reference>
<evidence type="ECO:0000259" key="2">
    <source>
        <dbReference type="SMART" id="SM00849"/>
    </source>
</evidence>
<dbReference type="AlphaFoldDB" id="A0A0P9XEZ6"/>
<dbReference type="PATRIC" id="fig|251707.3.peg.2265"/>
<dbReference type="InterPro" id="IPR036866">
    <property type="entry name" value="RibonucZ/Hydroxyglut_hydro"/>
</dbReference>
<dbReference type="SMART" id="SM00849">
    <property type="entry name" value="Lactamase_B"/>
    <property type="match status" value="1"/>
</dbReference>
<evidence type="ECO:0000256" key="1">
    <source>
        <dbReference type="SAM" id="SignalP"/>
    </source>
</evidence>
<proteinExistence type="predicted"/>
<gene>
    <name evidence="3" type="ORF">ALO52_200184</name>
</gene>
<sequence>MKKIRGIEQLLLVCVLLFGVENATANQSAKVLNLTFHVFTSEDDGFFDNSVIVEGANELLLIDAQLTRANALKVLDLIHSLKKNLKTIYITHEHADHFLGLEVFKDAFPQVEVLANSKVANRIDEVYKDKLEKWQGIYGAAAATRQIPITRYDGSQLRLEDTNIEIHKHLQGDTDENSYLWFPNERVAIVSDMAYDEMHVYTVETTHETRKLWIKNLEALAKLNPNIVIPGHNFPNKKLDAYSAINFTTQYLLAFEETLSKSNNRAEFQKRMKDKYPDAELFFGVERAATKFFNQ</sequence>
<protein>
    <recommendedName>
        <fullName evidence="2">Metallo-beta-lactamase domain-containing protein</fullName>
    </recommendedName>
</protein>
<dbReference type="PANTHER" id="PTHR42951">
    <property type="entry name" value="METALLO-BETA-LACTAMASE DOMAIN-CONTAINING"/>
    <property type="match status" value="1"/>
</dbReference>
<dbReference type="CDD" id="cd07739">
    <property type="entry name" value="metallo-hydrolase-like_MBL-fold"/>
    <property type="match status" value="1"/>
</dbReference>
<name>A0A0P9XEZ6_9PSED</name>
<dbReference type="EMBL" id="LJRC01000288">
    <property type="protein sequence ID" value="KPY30097.1"/>
    <property type="molecule type" value="Genomic_DNA"/>
</dbReference>
<dbReference type="InterPro" id="IPR001279">
    <property type="entry name" value="Metallo-B-lactamas"/>
</dbReference>
<dbReference type="RefSeq" id="WP_057411069.1">
    <property type="nucleotide sequence ID" value="NZ_LJRC01000288.1"/>
</dbReference>
<accession>A0A0P9XEZ6</accession>
<dbReference type="Gene3D" id="3.60.15.10">
    <property type="entry name" value="Ribonuclease Z/Hydroxyacylglutathione hydrolase-like"/>
    <property type="match status" value="1"/>
</dbReference>
<dbReference type="Pfam" id="PF00753">
    <property type="entry name" value="Lactamase_B"/>
    <property type="match status" value="1"/>
</dbReference>
<evidence type="ECO:0000313" key="3">
    <source>
        <dbReference type="EMBL" id="KPY30097.1"/>
    </source>
</evidence>
<keyword evidence="1" id="KW-0732">Signal</keyword>
<evidence type="ECO:0000313" key="4">
    <source>
        <dbReference type="Proteomes" id="UP000050562"/>
    </source>
</evidence>
<feature type="signal peptide" evidence="1">
    <location>
        <begin position="1"/>
        <end position="25"/>
    </location>
</feature>
<comment type="caution">
    <text evidence="3">The sequence shown here is derived from an EMBL/GenBank/DDBJ whole genome shotgun (WGS) entry which is preliminary data.</text>
</comment>
<dbReference type="SUPFAM" id="SSF56281">
    <property type="entry name" value="Metallo-hydrolase/oxidoreductase"/>
    <property type="match status" value="1"/>
</dbReference>
<dbReference type="InterPro" id="IPR050855">
    <property type="entry name" value="NDM-1-like"/>
</dbReference>
<feature type="chain" id="PRO_5006171589" description="Metallo-beta-lactamase domain-containing protein" evidence="1">
    <location>
        <begin position="26"/>
        <end position="295"/>
    </location>
</feature>